<feature type="short sequence motif" description="DGA/G" evidence="2">
    <location>
        <begin position="303"/>
        <end position="305"/>
    </location>
</feature>
<dbReference type="EMBL" id="CP042467">
    <property type="protein sequence ID" value="QED28109.1"/>
    <property type="molecule type" value="Genomic_DNA"/>
</dbReference>
<name>A0A5B8XXD4_9DELT</name>
<sequence length="799" mass="89909">MLTNLKKTALVLGTLLLSFPAYSQTMETAPGEDIEGLISAPNFAYMTAAVPQTATPNIGITVSGGVSLGVYQAGFMYVFTEMMKSQKANLRLFTGASAGSANALISAINSCLPPNPKPTEDLGWKIWMDVGYESLFDPENVSSISVFNRNALILATEEARKTLAKGLREDCDVVVGMSTTRAQARVVEIAPGLSVPSQDEKFVVRLQGQGLGKAPIVENYIDPRSNVAQPLLPLRQNRDDGDFETALRNFDYVIDVLFASMSFPIAFEPQKVRYCYAAPADAQSGIVERPSCETPERTEAFIDGGVYDNNPLRLAYSIARMGLRYDETGRVFWRDPVESPMKDPPFANMQYLYVDPDTPAYPTVPEEEEEGEQELISQAIGLVQSFVETSRSRELYELLRSDVELEGRMRLSRAHYPTVSEHLYAFMGFLERDFRVFDYYLGMYDGFTSARSYFMKDAYTKLDIDPIVKHRGKYIDEWRPFACLLGFFEAHYAEHQEACLGPGLSNFRILLQIALDRTYSECSRLTPSDMGTFVHQHCEAATRRREPVKVPGVRPLQQTEDDPEPWRRADTESKFSHTLRLLTGYQFEYRDLGLPREKAEKGRYRIRRSILQLLSALSEEQSNILDRTALLTIGRSAVNEIAYESPDFYGYVVIGSAAEAGISWTPFDWEPNWLRLNMALQVKGLFAALTLDGTGLQMTPMLGPEFELYGITNSIVQPILGVRGGYQFSTVDNFKLDPCLEAAAAGDERRCSQFIVEPYVAVTFIERFRAQLVAEIYAETFRFDDRRYNLLLGVGVHFF</sequence>
<evidence type="ECO:0000313" key="5">
    <source>
        <dbReference type="EMBL" id="QED28109.1"/>
    </source>
</evidence>
<dbReference type="PROSITE" id="PS51635">
    <property type="entry name" value="PNPLA"/>
    <property type="match status" value="1"/>
</dbReference>
<feature type="chain" id="PRO_5023098963" evidence="3">
    <location>
        <begin position="24"/>
        <end position="799"/>
    </location>
</feature>
<feature type="signal peptide" evidence="3">
    <location>
        <begin position="1"/>
        <end position="23"/>
    </location>
</feature>
<dbReference type="Gene3D" id="3.40.1090.10">
    <property type="entry name" value="Cytosolic phospholipase A2 catalytic domain"/>
    <property type="match status" value="2"/>
</dbReference>
<dbReference type="Proteomes" id="UP000321595">
    <property type="component" value="Chromosome"/>
</dbReference>
<feature type="active site" description="Proton acceptor" evidence="2">
    <location>
        <position position="303"/>
    </location>
</feature>
<accession>A0A5B8XXD4</accession>
<feature type="short sequence motif" description="GXSXG" evidence="2">
    <location>
        <begin position="95"/>
        <end position="99"/>
    </location>
</feature>
<comment type="caution">
    <text evidence="2">Lacks conserved residue(s) required for the propagation of feature annotation.</text>
</comment>
<feature type="domain" description="PNPLA" evidence="4">
    <location>
        <begin position="60"/>
        <end position="316"/>
    </location>
</feature>
<evidence type="ECO:0000313" key="6">
    <source>
        <dbReference type="Proteomes" id="UP000321595"/>
    </source>
</evidence>
<evidence type="ECO:0000256" key="2">
    <source>
        <dbReference type="PROSITE-ProRule" id="PRU01161"/>
    </source>
</evidence>
<keyword evidence="2" id="KW-0378">Hydrolase</keyword>
<keyword evidence="2" id="KW-0442">Lipid degradation</keyword>
<dbReference type="InterPro" id="IPR002641">
    <property type="entry name" value="PNPLA_dom"/>
</dbReference>
<gene>
    <name evidence="5" type="ORF">FRD01_12880</name>
</gene>
<dbReference type="InterPro" id="IPR016035">
    <property type="entry name" value="Acyl_Trfase/lysoPLipase"/>
</dbReference>
<dbReference type="GO" id="GO:0016787">
    <property type="term" value="F:hydrolase activity"/>
    <property type="evidence" value="ECO:0007669"/>
    <property type="project" value="UniProtKB-UniRule"/>
</dbReference>
<proteinExistence type="predicted"/>
<keyword evidence="6" id="KW-1185">Reference proteome</keyword>
<dbReference type="KEGG" id="bbae:FRD01_12880"/>
<dbReference type="OrthoDB" id="100834at2"/>
<dbReference type="AlphaFoldDB" id="A0A5B8XXD4"/>
<protein>
    <submittedName>
        <fullName evidence="5">Patatin-like phospholipase family protein</fullName>
    </submittedName>
</protein>
<feature type="active site" description="Nucleophile" evidence="2">
    <location>
        <position position="97"/>
    </location>
</feature>
<keyword evidence="3" id="KW-0732">Signal</keyword>
<evidence type="ECO:0000256" key="1">
    <source>
        <dbReference type="ARBA" id="ARBA00023098"/>
    </source>
</evidence>
<dbReference type="Pfam" id="PF01734">
    <property type="entry name" value="Patatin"/>
    <property type="match status" value="1"/>
</dbReference>
<organism evidence="5 6">
    <name type="scientific">Microvenator marinus</name>
    <dbReference type="NCBI Taxonomy" id="2600177"/>
    <lineage>
        <taxon>Bacteria</taxon>
        <taxon>Deltaproteobacteria</taxon>
        <taxon>Bradymonadales</taxon>
        <taxon>Microvenatoraceae</taxon>
        <taxon>Microvenator</taxon>
    </lineage>
</organism>
<dbReference type="SUPFAM" id="SSF52151">
    <property type="entry name" value="FabD/lysophospholipase-like"/>
    <property type="match status" value="1"/>
</dbReference>
<keyword evidence="1 2" id="KW-0443">Lipid metabolism</keyword>
<evidence type="ECO:0000259" key="4">
    <source>
        <dbReference type="PROSITE" id="PS51635"/>
    </source>
</evidence>
<evidence type="ECO:0000256" key="3">
    <source>
        <dbReference type="SAM" id="SignalP"/>
    </source>
</evidence>
<dbReference type="RefSeq" id="WP_146960241.1">
    <property type="nucleotide sequence ID" value="NZ_CP042467.1"/>
</dbReference>
<dbReference type="GO" id="GO:0016042">
    <property type="term" value="P:lipid catabolic process"/>
    <property type="evidence" value="ECO:0007669"/>
    <property type="project" value="UniProtKB-UniRule"/>
</dbReference>
<reference evidence="5 6" key="1">
    <citation type="submission" date="2019-08" db="EMBL/GenBank/DDBJ databases">
        <authorList>
            <person name="Liang Q."/>
        </authorList>
    </citation>
    <scope>NUCLEOTIDE SEQUENCE [LARGE SCALE GENOMIC DNA]</scope>
    <source>
        <strain evidence="5 6">V1718</strain>
    </source>
</reference>